<dbReference type="Proteomes" id="UP000823388">
    <property type="component" value="Chromosome 7N"/>
</dbReference>
<reference evidence="3" key="1">
    <citation type="submission" date="2020-05" db="EMBL/GenBank/DDBJ databases">
        <title>WGS assembly of Panicum virgatum.</title>
        <authorList>
            <person name="Lovell J.T."/>
            <person name="Jenkins J."/>
            <person name="Shu S."/>
            <person name="Juenger T.E."/>
            <person name="Schmutz J."/>
        </authorList>
    </citation>
    <scope>NUCLEOTIDE SEQUENCE</scope>
    <source>
        <strain evidence="3">AP13</strain>
    </source>
</reference>
<dbReference type="AlphaFoldDB" id="A0A8T0QD17"/>
<evidence type="ECO:0000256" key="1">
    <source>
        <dbReference type="SAM" id="MobiDB-lite"/>
    </source>
</evidence>
<keyword evidence="4" id="KW-1185">Reference proteome</keyword>
<dbReference type="InterPro" id="IPR011676">
    <property type="entry name" value="DUF1618"/>
</dbReference>
<name>A0A8T0QD17_PANVG</name>
<dbReference type="EMBL" id="CM029050">
    <property type="protein sequence ID" value="KAG2568124.1"/>
    <property type="molecule type" value="Genomic_DNA"/>
</dbReference>
<feature type="region of interest" description="Disordered" evidence="1">
    <location>
        <begin position="1"/>
        <end position="27"/>
    </location>
</feature>
<sequence length="366" mass="40839">MSHEVSSPHPTLCPPRHGHPPDDGGTPPPSWVLLDLHAYVADRENATTAYCLMSNGEAVRVTFCTAPPPLVSYICVWCPNLPPSELVMQPSIQAAEEDLVHFCVSTRAQDRPHIHVPAKTIALGEGGLLGFVDLWRGILVCDIFGRKPEHYLPLPEHLIRLNTLHDEPFLLRDIAFVNGRLTLVEMHRNASDRSLNRLSWEVCSWSISSPCEGQDGWRMDYMISTRNITVDENTANVDLLPKLQDNGATPEPALDRLQFAHPTLSLSESHIVYLMGKLGMWDKKTLVLSIDMRNARLQGAATFDAERMMGVKPNLKRPGKFQMLYPRKLQTGVSGMDNMVYEPVQHFAQGLHDAGPEDGDNDMALD</sequence>
<feature type="domain" description="DUF1618" evidence="2">
    <location>
        <begin position="132"/>
        <end position="273"/>
    </location>
</feature>
<evidence type="ECO:0000313" key="4">
    <source>
        <dbReference type="Proteomes" id="UP000823388"/>
    </source>
</evidence>
<comment type="caution">
    <text evidence="3">The sequence shown here is derived from an EMBL/GenBank/DDBJ whole genome shotgun (WGS) entry which is preliminary data.</text>
</comment>
<dbReference type="PANTHER" id="PTHR33074">
    <property type="entry name" value="EXPRESSED PROTEIN-RELATED"/>
    <property type="match status" value="1"/>
</dbReference>
<evidence type="ECO:0000313" key="3">
    <source>
        <dbReference type="EMBL" id="KAG2568124.1"/>
    </source>
</evidence>
<gene>
    <name evidence="3" type="ORF">PVAP13_7NG292924</name>
</gene>
<proteinExistence type="predicted"/>
<evidence type="ECO:0000259" key="2">
    <source>
        <dbReference type="Pfam" id="PF07762"/>
    </source>
</evidence>
<organism evidence="3 4">
    <name type="scientific">Panicum virgatum</name>
    <name type="common">Blackwell switchgrass</name>
    <dbReference type="NCBI Taxonomy" id="38727"/>
    <lineage>
        <taxon>Eukaryota</taxon>
        <taxon>Viridiplantae</taxon>
        <taxon>Streptophyta</taxon>
        <taxon>Embryophyta</taxon>
        <taxon>Tracheophyta</taxon>
        <taxon>Spermatophyta</taxon>
        <taxon>Magnoliopsida</taxon>
        <taxon>Liliopsida</taxon>
        <taxon>Poales</taxon>
        <taxon>Poaceae</taxon>
        <taxon>PACMAD clade</taxon>
        <taxon>Panicoideae</taxon>
        <taxon>Panicodae</taxon>
        <taxon>Paniceae</taxon>
        <taxon>Panicinae</taxon>
        <taxon>Panicum</taxon>
        <taxon>Panicum sect. Hiantes</taxon>
    </lineage>
</organism>
<accession>A0A8T0QD17</accession>
<dbReference type="PANTHER" id="PTHR33074:SF68">
    <property type="entry name" value="OS09G0557100 PROTEIN"/>
    <property type="match status" value="1"/>
</dbReference>
<protein>
    <recommendedName>
        <fullName evidence="2">DUF1618 domain-containing protein</fullName>
    </recommendedName>
</protein>
<dbReference type="Pfam" id="PF07762">
    <property type="entry name" value="DUF1618"/>
    <property type="match status" value="1"/>
</dbReference>